<feature type="domain" description="SLBB" evidence="19">
    <location>
        <begin position="183"/>
        <end position="258"/>
    </location>
</feature>
<evidence type="ECO:0000313" key="21">
    <source>
        <dbReference type="Proteomes" id="UP000570514"/>
    </source>
</evidence>
<protein>
    <submittedName>
        <fullName evidence="20">Protein involved in polysaccharide export with SLBB domain</fullName>
    </submittedName>
</protein>
<evidence type="ECO:0000256" key="13">
    <source>
        <dbReference type="ARBA" id="ARBA00023237"/>
    </source>
</evidence>
<evidence type="ECO:0000259" key="16">
    <source>
        <dbReference type="Pfam" id="PF02563"/>
    </source>
</evidence>
<keyword evidence="13" id="KW-0998">Cell outer membrane</keyword>
<keyword evidence="12" id="KW-0564">Palmitate</keyword>
<dbReference type="AlphaFoldDB" id="A0A846MTQ9"/>
<evidence type="ECO:0000256" key="8">
    <source>
        <dbReference type="ARBA" id="ARBA00023047"/>
    </source>
</evidence>
<evidence type="ECO:0000256" key="11">
    <source>
        <dbReference type="ARBA" id="ARBA00023136"/>
    </source>
</evidence>
<evidence type="ECO:0000256" key="10">
    <source>
        <dbReference type="ARBA" id="ARBA00023114"/>
    </source>
</evidence>
<dbReference type="Pfam" id="PF02563">
    <property type="entry name" value="Poly_export"/>
    <property type="match status" value="1"/>
</dbReference>
<dbReference type="EMBL" id="JAASRM010000001">
    <property type="protein sequence ID" value="NIK86888.1"/>
    <property type="molecule type" value="Genomic_DNA"/>
</dbReference>
<keyword evidence="11" id="KW-0472">Membrane</keyword>
<dbReference type="Pfam" id="PF10531">
    <property type="entry name" value="SLBB"/>
    <property type="match status" value="2"/>
</dbReference>
<evidence type="ECO:0000256" key="15">
    <source>
        <dbReference type="SAM" id="MobiDB-lite"/>
    </source>
</evidence>
<dbReference type="GO" id="GO:0015159">
    <property type="term" value="F:polysaccharide transmembrane transporter activity"/>
    <property type="evidence" value="ECO:0007669"/>
    <property type="project" value="InterPro"/>
</dbReference>
<keyword evidence="21" id="KW-1185">Reference proteome</keyword>
<evidence type="ECO:0000256" key="2">
    <source>
        <dbReference type="ARBA" id="ARBA00009450"/>
    </source>
</evidence>
<feature type="compositionally biased region" description="Polar residues" evidence="15">
    <location>
        <begin position="565"/>
        <end position="579"/>
    </location>
</feature>
<dbReference type="Proteomes" id="UP000570514">
    <property type="component" value="Unassembled WGS sequence"/>
</dbReference>
<dbReference type="Gene3D" id="3.10.560.10">
    <property type="entry name" value="Outer membrane lipoprotein wza domain like"/>
    <property type="match status" value="5"/>
</dbReference>
<keyword evidence="9" id="KW-0406">Ion transport</keyword>
<dbReference type="GO" id="GO:0046930">
    <property type="term" value="C:pore complex"/>
    <property type="evidence" value="ECO:0007669"/>
    <property type="project" value="UniProtKB-KW"/>
</dbReference>
<dbReference type="InterPro" id="IPR003715">
    <property type="entry name" value="Poly_export_N"/>
</dbReference>
<reference evidence="20 21" key="1">
    <citation type="submission" date="2020-03" db="EMBL/GenBank/DDBJ databases">
        <title>Genomic Encyclopedia of Type Strains, Phase IV (KMG-IV): sequencing the most valuable type-strain genomes for metagenomic binning, comparative biology and taxonomic classification.</title>
        <authorList>
            <person name="Goeker M."/>
        </authorList>
    </citation>
    <scope>NUCLEOTIDE SEQUENCE [LARGE SCALE GENOMIC DNA]</scope>
    <source>
        <strain evidence="20 21">DSM 19867</strain>
    </source>
</reference>
<keyword evidence="5" id="KW-0762">Sugar transport</keyword>
<keyword evidence="7" id="KW-0732">Signal</keyword>
<dbReference type="Gene3D" id="3.30.1950.10">
    <property type="entry name" value="wza like domain"/>
    <property type="match status" value="1"/>
</dbReference>
<dbReference type="InterPro" id="IPR010425">
    <property type="entry name" value="Caps_synth_GfcC-like_C"/>
</dbReference>
<dbReference type="PANTHER" id="PTHR33619:SF3">
    <property type="entry name" value="POLYSACCHARIDE EXPORT PROTEIN GFCE-RELATED"/>
    <property type="match status" value="1"/>
</dbReference>
<feature type="region of interest" description="Disordered" evidence="15">
    <location>
        <begin position="540"/>
        <end position="586"/>
    </location>
</feature>
<comment type="caution">
    <text evidence="20">The sequence shown here is derived from an EMBL/GenBank/DDBJ whole genome shotgun (WGS) entry which is preliminary data.</text>
</comment>
<feature type="region of interest" description="Disordered" evidence="15">
    <location>
        <begin position="446"/>
        <end position="525"/>
    </location>
</feature>
<evidence type="ECO:0000256" key="14">
    <source>
        <dbReference type="ARBA" id="ARBA00023288"/>
    </source>
</evidence>
<keyword evidence="14" id="KW-0449">Lipoprotein</keyword>
<keyword evidence="4" id="KW-1134">Transmembrane beta strand</keyword>
<dbReference type="PANTHER" id="PTHR33619">
    <property type="entry name" value="POLYSACCHARIDE EXPORT PROTEIN GFCE-RELATED"/>
    <property type="match status" value="1"/>
</dbReference>
<evidence type="ECO:0000313" key="20">
    <source>
        <dbReference type="EMBL" id="NIK86888.1"/>
    </source>
</evidence>
<dbReference type="InterPro" id="IPR049712">
    <property type="entry name" value="Poly_export"/>
</dbReference>
<feature type="domain" description="Soluble ligand binding" evidence="18">
    <location>
        <begin position="632"/>
        <end position="671"/>
    </location>
</feature>
<evidence type="ECO:0000259" key="18">
    <source>
        <dbReference type="Pfam" id="PF10531"/>
    </source>
</evidence>
<organism evidence="20 21">
    <name type="scientific">Rhizomicrobium palustre</name>
    <dbReference type="NCBI Taxonomy" id="189966"/>
    <lineage>
        <taxon>Bacteria</taxon>
        <taxon>Pseudomonadati</taxon>
        <taxon>Pseudomonadota</taxon>
        <taxon>Alphaproteobacteria</taxon>
        <taxon>Micropepsales</taxon>
        <taxon>Micropepsaceae</taxon>
        <taxon>Rhizomicrobium</taxon>
    </lineage>
</organism>
<comment type="similarity">
    <text evidence="2">Belongs to the BexD/CtrA/VexA family.</text>
</comment>
<accession>A0A846MTQ9</accession>
<dbReference type="InterPro" id="IPR054765">
    <property type="entry name" value="SLBB_dom"/>
</dbReference>
<name>A0A846MTQ9_9PROT</name>
<evidence type="ECO:0000256" key="1">
    <source>
        <dbReference type="ARBA" id="ARBA00004571"/>
    </source>
</evidence>
<proteinExistence type="inferred from homology"/>
<evidence type="ECO:0000256" key="4">
    <source>
        <dbReference type="ARBA" id="ARBA00022452"/>
    </source>
</evidence>
<evidence type="ECO:0000256" key="6">
    <source>
        <dbReference type="ARBA" id="ARBA00022692"/>
    </source>
</evidence>
<feature type="compositionally biased region" description="Polar residues" evidence="15">
    <location>
        <begin position="454"/>
        <end position="485"/>
    </location>
</feature>
<dbReference type="GO" id="GO:0009279">
    <property type="term" value="C:cell outer membrane"/>
    <property type="evidence" value="ECO:0007669"/>
    <property type="project" value="UniProtKB-SubCell"/>
</dbReference>
<keyword evidence="10" id="KW-0626">Porin</keyword>
<dbReference type="Pfam" id="PF22461">
    <property type="entry name" value="SLBB_2"/>
    <property type="match status" value="1"/>
</dbReference>
<evidence type="ECO:0000256" key="7">
    <source>
        <dbReference type="ARBA" id="ARBA00022729"/>
    </source>
</evidence>
<feature type="domain" description="Polysaccharide export protein N-terminal" evidence="16">
    <location>
        <begin position="103"/>
        <end position="170"/>
    </location>
</feature>
<keyword evidence="3" id="KW-0813">Transport</keyword>
<keyword evidence="8" id="KW-0625">Polysaccharide transport</keyword>
<evidence type="ECO:0000259" key="19">
    <source>
        <dbReference type="Pfam" id="PF22461"/>
    </source>
</evidence>
<dbReference type="RefSeq" id="WP_167079990.1">
    <property type="nucleotide sequence ID" value="NZ_BAAADC010000001.1"/>
</dbReference>
<keyword evidence="6" id="KW-0812">Transmembrane</keyword>
<evidence type="ECO:0000256" key="5">
    <source>
        <dbReference type="ARBA" id="ARBA00022597"/>
    </source>
</evidence>
<gene>
    <name evidence="20" type="ORF">FHS83_000206</name>
</gene>
<feature type="compositionally biased region" description="Polar residues" evidence="15">
    <location>
        <begin position="516"/>
        <end position="525"/>
    </location>
</feature>
<dbReference type="InterPro" id="IPR019554">
    <property type="entry name" value="Soluble_ligand-bd"/>
</dbReference>
<feature type="domain" description="Soluble ligand binding" evidence="18">
    <location>
        <begin position="722"/>
        <end position="757"/>
    </location>
</feature>
<feature type="domain" description="Capsule biosynthesis GfcC-like C-terminal" evidence="17">
    <location>
        <begin position="867"/>
        <end position="931"/>
    </location>
</feature>
<evidence type="ECO:0000256" key="12">
    <source>
        <dbReference type="ARBA" id="ARBA00023139"/>
    </source>
</evidence>
<dbReference type="GO" id="GO:0006811">
    <property type="term" value="P:monoatomic ion transport"/>
    <property type="evidence" value="ECO:0007669"/>
    <property type="project" value="UniProtKB-KW"/>
</dbReference>
<comment type="subcellular location">
    <subcellularLocation>
        <location evidence="1">Cell outer membrane</location>
        <topology evidence="1">Multi-pass membrane protein</topology>
    </subcellularLocation>
</comment>
<dbReference type="Pfam" id="PF06251">
    <property type="entry name" value="Caps_syn_GfcC_C"/>
    <property type="match status" value="1"/>
</dbReference>
<sequence length="965" mass="103871">MAAVGCCVVAANAQSLPGISADQLQQLQQNRGNPVTNLQPGVYPQTTVIEPQMAPAPMQANREPPSRLEQIMSERAGMRLQLFGYDQLGIGRSVNIPQMGAMQDSYILGPGDEVVVTLRGQENNEYRATVDRDGQIVLPRLNPVSAAGRSLGQFRQDVVAAIQRAYVSTQGFVSIGRVRQISVLVSGEVRSPGVRTLTGLSTTVDAILVSGGVKKTGSLRNVKILRGSREITVDLYSVLTGQAHASTAALADGDRIVVSPLGKTVAIAGWVRKQGVYELPVGRGGIGVREFINLAGGTEVRGNYRMSVLRVGADGRGNMTQIENERSTLNDGDILFVQPAANESRSVATLSGNTPMAGQYAANGTKLSQVLKAPGALGTEPYTLFGAISHRDPVTKLRTLIPFTPVAVLNGVEDMTLQSDDIVRVFTAAEARRLFAVVKQYRLRRSAEQERAINPQSTLGGSSTEPAAQFGSLQNQTDQSGTGQRKNLRQPVDPSNPDARQQMPVPQSADGVDPRFNNSGMDMQTDASSAYGQQAYPQQNYSQQNYQQQNYQQQNYPQQSYPQTGDANQTFPQTQNLPGQSFAPAQDAENQLPGLNLVSVSKEMRRLNDLAKQLRVDDLVLINFLNDRAINVDGAVQGPGLYLIGPDADVQSVLLAAGGLARWADRTNIEILTTTVDPTAGRSSTERRVLSLADPAGSSFILAPRDELRVGEVFSNAGIGSVTVQGQVRRTGTFQIVRGERLSELLARAGGLTDSAYPYGTVFLRRSAALKEQESFRRQAAEIQTQLVMAMSRRDAGSKMAPDSFSSLQTYVEEVRNQKPLGRMTVIADPALLAANPTADPILEPNDVIYIPARPYSVAVLGEVLQPTSIPFRPDMSAKDYIDAAGGYSQFAEKSQTVLVLPDGTARRVESSWFNFSSETVPPGSTIYVARDLSGVDLHQSIVDIVSVVSQLAVTAASLAVLSKQ</sequence>
<evidence type="ECO:0000256" key="3">
    <source>
        <dbReference type="ARBA" id="ARBA00022448"/>
    </source>
</evidence>
<feature type="compositionally biased region" description="Low complexity" evidence="15">
    <location>
        <begin position="540"/>
        <end position="563"/>
    </location>
</feature>
<evidence type="ECO:0000256" key="9">
    <source>
        <dbReference type="ARBA" id="ARBA00023065"/>
    </source>
</evidence>
<evidence type="ECO:0000259" key="17">
    <source>
        <dbReference type="Pfam" id="PF06251"/>
    </source>
</evidence>
<dbReference type="GO" id="GO:0015288">
    <property type="term" value="F:porin activity"/>
    <property type="evidence" value="ECO:0007669"/>
    <property type="project" value="UniProtKB-KW"/>
</dbReference>